<accession>A0A3S5ASN3</accession>
<evidence type="ECO:0000313" key="3">
    <source>
        <dbReference type="Proteomes" id="UP000784294"/>
    </source>
</evidence>
<proteinExistence type="predicted"/>
<organism evidence="2 3">
    <name type="scientific">Protopolystoma xenopodis</name>
    <dbReference type="NCBI Taxonomy" id="117903"/>
    <lineage>
        <taxon>Eukaryota</taxon>
        <taxon>Metazoa</taxon>
        <taxon>Spiralia</taxon>
        <taxon>Lophotrochozoa</taxon>
        <taxon>Platyhelminthes</taxon>
        <taxon>Monogenea</taxon>
        <taxon>Polyopisthocotylea</taxon>
        <taxon>Polystomatidea</taxon>
        <taxon>Polystomatidae</taxon>
        <taxon>Protopolystoma</taxon>
    </lineage>
</organism>
<protein>
    <submittedName>
        <fullName evidence="2">Uncharacterized protein</fullName>
    </submittedName>
</protein>
<reference evidence="2" key="1">
    <citation type="submission" date="2018-11" db="EMBL/GenBank/DDBJ databases">
        <authorList>
            <consortium name="Pathogen Informatics"/>
        </authorList>
    </citation>
    <scope>NUCLEOTIDE SEQUENCE</scope>
</reference>
<feature type="region of interest" description="Disordered" evidence="1">
    <location>
        <begin position="42"/>
        <end position="81"/>
    </location>
</feature>
<dbReference type="Proteomes" id="UP000784294">
    <property type="component" value="Unassembled WGS sequence"/>
</dbReference>
<gene>
    <name evidence="2" type="ORF">PXEA_LOCUS37770</name>
</gene>
<feature type="compositionally biased region" description="Basic and acidic residues" evidence="1">
    <location>
        <begin position="69"/>
        <end position="81"/>
    </location>
</feature>
<dbReference type="OrthoDB" id="6287870at2759"/>
<comment type="caution">
    <text evidence="2">The sequence shown here is derived from an EMBL/GenBank/DDBJ whole genome shotgun (WGS) entry which is preliminary data.</text>
</comment>
<evidence type="ECO:0000313" key="2">
    <source>
        <dbReference type="EMBL" id="VEL44330.1"/>
    </source>
</evidence>
<feature type="compositionally biased region" description="Polar residues" evidence="1">
    <location>
        <begin position="58"/>
        <end position="68"/>
    </location>
</feature>
<sequence length="81" mass="8801">MGAVAETFKGYQYYEFAMLKDLASESRRLAASTAAKCDRQLASEATAPLSDEDEVGPNTDNPSGPQRQIDSENNREAASKK</sequence>
<name>A0A3S5ASN3_9PLAT</name>
<dbReference type="EMBL" id="CAAALY010295372">
    <property type="protein sequence ID" value="VEL44330.1"/>
    <property type="molecule type" value="Genomic_DNA"/>
</dbReference>
<keyword evidence="3" id="KW-1185">Reference proteome</keyword>
<dbReference type="AlphaFoldDB" id="A0A3S5ASN3"/>
<evidence type="ECO:0000256" key="1">
    <source>
        <dbReference type="SAM" id="MobiDB-lite"/>
    </source>
</evidence>